<reference evidence="3" key="1">
    <citation type="submission" date="2015-10" db="EMBL/GenBank/DDBJ databases">
        <title>Genome of Paenibacillus bovis sp. nov.</title>
        <authorList>
            <person name="Wu Z."/>
            <person name="Gao C."/>
            <person name="Liu Z."/>
            <person name="Zheng H."/>
        </authorList>
    </citation>
    <scope>NUCLEOTIDE SEQUENCE [LARGE SCALE GENOMIC DNA]</scope>
    <source>
        <strain evidence="3">BD3526</strain>
    </source>
</reference>
<dbReference type="SUPFAM" id="SSF54427">
    <property type="entry name" value="NTF2-like"/>
    <property type="match status" value="2"/>
</dbReference>
<dbReference type="GO" id="GO:0030638">
    <property type="term" value="P:polyketide metabolic process"/>
    <property type="evidence" value="ECO:0007669"/>
    <property type="project" value="InterPro"/>
</dbReference>
<dbReference type="KEGG" id="pbv:AR543_20370"/>
<dbReference type="OrthoDB" id="9812089at2"/>
<feature type="signal peptide" evidence="1">
    <location>
        <begin position="1"/>
        <end position="22"/>
    </location>
</feature>
<dbReference type="Pfam" id="PF07366">
    <property type="entry name" value="SnoaL"/>
    <property type="match status" value="2"/>
</dbReference>
<dbReference type="Gene3D" id="3.10.450.50">
    <property type="match status" value="2"/>
</dbReference>
<evidence type="ECO:0000313" key="3">
    <source>
        <dbReference type="Proteomes" id="UP000078148"/>
    </source>
</evidence>
<gene>
    <name evidence="2" type="ORF">AR543_20370</name>
</gene>
<organism evidence="2 3">
    <name type="scientific">Paenibacillus bovis</name>
    <dbReference type="NCBI Taxonomy" id="1616788"/>
    <lineage>
        <taxon>Bacteria</taxon>
        <taxon>Bacillati</taxon>
        <taxon>Bacillota</taxon>
        <taxon>Bacilli</taxon>
        <taxon>Bacillales</taxon>
        <taxon>Paenibacillaceae</taxon>
        <taxon>Paenibacillus</taxon>
    </lineage>
</organism>
<dbReference type="PANTHER" id="PTHR38436:SF1">
    <property type="entry name" value="ESTER CYCLASE"/>
    <property type="match status" value="1"/>
</dbReference>
<dbReference type="InterPro" id="IPR032710">
    <property type="entry name" value="NTF2-like_dom_sf"/>
</dbReference>
<dbReference type="Proteomes" id="UP000078148">
    <property type="component" value="Chromosome"/>
</dbReference>
<evidence type="ECO:0008006" key="4">
    <source>
        <dbReference type="Google" id="ProtNLM"/>
    </source>
</evidence>
<sequence length="313" mass="34361">MNKKSTLWISTAVAAVITVMTAGLPAASAASSVCPPAPVSQTSTTAKATASQQTKNKQLVLNMYKEVFNEHKLNKISSYIAKDYIQHNPLAADGRQAFADFFGAYIKQNPNLKADVKRIVAQGDLVMAHYHVTTGKQDKGMAVVDIFRIKNNKIVEHWDVGQTVPDKSANDNTMFPLPGTSVQIKPVSSQQVAANKKLVTTFYNQFFNEHDGAALHKYVAEDYIQHNPTVPTGRKPLESFIPILQSNPDSRNKIVRVIAEGDIVALHVHAQSSKNDRGSAVVDIFRVANGKIVEHWDVVQPVPEKSANTNTMF</sequence>
<keyword evidence="3" id="KW-1185">Reference proteome</keyword>
<name>A0A172ZKR0_9BACL</name>
<accession>A0A172ZKR0</accession>
<dbReference type="InterPro" id="IPR009959">
    <property type="entry name" value="Cyclase_SnoaL-like"/>
</dbReference>
<dbReference type="EMBL" id="CP013023">
    <property type="protein sequence ID" value="ANF98129.1"/>
    <property type="molecule type" value="Genomic_DNA"/>
</dbReference>
<evidence type="ECO:0000313" key="2">
    <source>
        <dbReference type="EMBL" id="ANF98129.1"/>
    </source>
</evidence>
<feature type="chain" id="PRO_5039119981" description="SnoaL-like domain-containing protein" evidence="1">
    <location>
        <begin position="23"/>
        <end position="313"/>
    </location>
</feature>
<protein>
    <recommendedName>
        <fullName evidence="4">SnoaL-like domain-containing protein</fullName>
    </recommendedName>
</protein>
<dbReference type="STRING" id="1616788.AR543_20370"/>
<proteinExistence type="predicted"/>
<keyword evidence="1" id="KW-0732">Signal</keyword>
<evidence type="ECO:0000256" key="1">
    <source>
        <dbReference type="SAM" id="SignalP"/>
    </source>
</evidence>
<dbReference type="PANTHER" id="PTHR38436">
    <property type="entry name" value="POLYKETIDE CYCLASE SNOAL-LIKE DOMAIN"/>
    <property type="match status" value="1"/>
</dbReference>
<dbReference type="AlphaFoldDB" id="A0A172ZKR0"/>
<reference evidence="2 3" key="2">
    <citation type="journal article" date="2016" name="Int. J. Syst. Evol. Microbiol.">
        <title>Paenibacillus bovis sp. nov., isolated from raw yak (Bos grunniens) milk.</title>
        <authorList>
            <person name="Gao C."/>
            <person name="Han J."/>
            <person name="Liu Z."/>
            <person name="Xu X."/>
            <person name="Hang F."/>
            <person name="Wu Z."/>
        </authorList>
    </citation>
    <scope>NUCLEOTIDE SEQUENCE [LARGE SCALE GENOMIC DNA]</scope>
    <source>
        <strain evidence="2 3">BD3526</strain>
    </source>
</reference>
<dbReference type="RefSeq" id="WP_060536209.1">
    <property type="nucleotide sequence ID" value="NZ_CP013023.1"/>
</dbReference>